<protein>
    <recommendedName>
        <fullName evidence="4">Flagellar protein FlgJ N-terminal domain-containing protein</fullName>
    </recommendedName>
</protein>
<dbReference type="Proteomes" id="UP000224563">
    <property type="component" value="Unassembled WGS sequence"/>
</dbReference>
<evidence type="ECO:0008006" key="4">
    <source>
        <dbReference type="Google" id="ProtNLM"/>
    </source>
</evidence>
<accession>A0A2G3DZJ2</accession>
<keyword evidence="3" id="KW-1185">Reference proteome</keyword>
<feature type="region of interest" description="Disordered" evidence="1">
    <location>
        <begin position="1"/>
        <end position="23"/>
    </location>
</feature>
<reference evidence="2 3" key="1">
    <citation type="submission" date="2017-10" db="EMBL/GenBank/DDBJ databases">
        <title>Resolving the taxonomy of Roseburia spp., Eubacterium rectale and Agathobacter spp. through phylogenomic analysis.</title>
        <authorList>
            <person name="Sheridan P.O."/>
            <person name="Walker A.W."/>
            <person name="Duncan S.H."/>
            <person name="Scott K.P."/>
            <person name="Toole P.W.O."/>
            <person name="Luis P."/>
            <person name="Flint H.J."/>
        </authorList>
    </citation>
    <scope>NUCLEOTIDE SEQUENCE [LARGE SCALE GENOMIC DNA]</scope>
    <source>
        <strain evidence="2 3">JK623</strain>
    </source>
</reference>
<gene>
    <name evidence="2" type="ORF">CSX02_12785</name>
</gene>
<sequence>MDVKSLQNSIYTNGTNSVEKAGSDALNTKVGNLSQNSSEEEMLGAIKEFESYFMEKILKDVKETFSSFGDDEEEDSTMTQITDMYMDSVYEKLADQMLDEVGETVTKQLFEQMKRNYNIPQVPETEES</sequence>
<name>A0A2G3DZJ2_9FIRM</name>
<evidence type="ECO:0000313" key="2">
    <source>
        <dbReference type="EMBL" id="PHU36448.1"/>
    </source>
</evidence>
<evidence type="ECO:0000313" key="3">
    <source>
        <dbReference type="Proteomes" id="UP000224563"/>
    </source>
</evidence>
<organism evidence="2 3">
    <name type="scientific">Agathobacter ruminis</name>
    <dbReference type="NCBI Taxonomy" id="1712665"/>
    <lineage>
        <taxon>Bacteria</taxon>
        <taxon>Bacillati</taxon>
        <taxon>Bacillota</taxon>
        <taxon>Clostridia</taxon>
        <taxon>Lachnospirales</taxon>
        <taxon>Lachnospiraceae</taxon>
        <taxon>Agathobacter</taxon>
    </lineage>
</organism>
<dbReference type="RefSeq" id="WP_031542397.1">
    <property type="nucleotide sequence ID" value="NZ_JANSWH010000071.1"/>
</dbReference>
<feature type="compositionally biased region" description="Polar residues" evidence="1">
    <location>
        <begin position="1"/>
        <end position="18"/>
    </location>
</feature>
<proteinExistence type="predicted"/>
<dbReference type="AlphaFoldDB" id="A0A2G3DZJ2"/>
<evidence type="ECO:0000256" key="1">
    <source>
        <dbReference type="SAM" id="MobiDB-lite"/>
    </source>
</evidence>
<comment type="caution">
    <text evidence="2">The sequence shown here is derived from an EMBL/GenBank/DDBJ whole genome shotgun (WGS) entry which is preliminary data.</text>
</comment>
<reference evidence="2 3" key="2">
    <citation type="submission" date="2017-10" db="EMBL/GenBank/DDBJ databases">
        <authorList>
            <person name="Banno H."/>
            <person name="Chua N.-H."/>
        </authorList>
    </citation>
    <scope>NUCLEOTIDE SEQUENCE [LARGE SCALE GENOMIC DNA]</scope>
    <source>
        <strain evidence="2 3">JK623</strain>
    </source>
</reference>
<dbReference type="EMBL" id="PDYG01000134">
    <property type="protein sequence ID" value="PHU36448.1"/>
    <property type="molecule type" value="Genomic_DNA"/>
</dbReference>